<dbReference type="STRING" id="871963.Desdi_2756"/>
<gene>
    <name evidence="2" type="ordered locus">Desdi_2756</name>
</gene>
<keyword evidence="1" id="KW-0472">Membrane</keyword>
<feature type="transmembrane region" description="Helical" evidence="1">
    <location>
        <begin position="41"/>
        <end position="64"/>
    </location>
</feature>
<name>L0FAX6_DESDL</name>
<dbReference type="EMBL" id="CP003344">
    <property type="protein sequence ID" value="AGA70170.1"/>
    <property type="molecule type" value="Genomic_DNA"/>
</dbReference>
<dbReference type="OrthoDB" id="1809689at2"/>
<proteinExistence type="predicted"/>
<dbReference type="RefSeq" id="WP_015263136.1">
    <property type="nucleotide sequence ID" value="NC_019903.1"/>
</dbReference>
<dbReference type="KEGG" id="ddl:Desdi_2756"/>
<keyword evidence="1" id="KW-1133">Transmembrane helix</keyword>
<organism evidence="2 3">
    <name type="scientific">Desulfitobacterium dichloroeliminans (strain LMG P-21439 / DCA1)</name>
    <dbReference type="NCBI Taxonomy" id="871963"/>
    <lineage>
        <taxon>Bacteria</taxon>
        <taxon>Bacillati</taxon>
        <taxon>Bacillota</taxon>
        <taxon>Clostridia</taxon>
        <taxon>Eubacteriales</taxon>
        <taxon>Desulfitobacteriaceae</taxon>
        <taxon>Desulfitobacterium</taxon>
    </lineage>
</organism>
<evidence type="ECO:0000313" key="2">
    <source>
        <dbReference type="EMBL" id="AGA70170.1"/>
    </source>
</evidence>
<accession>L0FAX6</accession>
<reference evidence="3" key="1">
    <citation type="submission" date="2012-02" db="EMBL/GenBank/DDBJ databases">
        <title>Complete sequence of Desulfitobacterium dichloroeliminans LMG P-21439.</title>
        <authorList>
            <person name="Lucas S."/>
            <person name="Han J."/>
            <person name="Lapidus A."/>
            <person name="Cheng J.-F."/>
            <person name="Goodwin L."/>
            <person name="Pitluck S."/>
            <person name="Peters L."/>
            <person name="Ovchinnikova G."/>
            <person name="Teshima H."/>
            <person name="Detter J.C."/>
            <person name="Han C."/>
            <person name="Tapia R."/>
            <person name="Land M."/>
            <person name="Hauser L."/>
            <person name="Kyrpides N."/>
            <person name="Ivanova N."/>
            <person name="Pagani I."/>
            <person name="Kruse T."/>
            <person name="de Vos W.M."/>
            <person name="Boon N."/>
            <person name="Smidt H."/>
            <person name="Woyke T."/>
        </authorList>
    </citation>
    <scope>NUCLEOTIDE SEQUENCE [LARGE SCALE GENOMIC DNA]</scope>
    <source>
        <strain evidence="3">LMG P-21439 / DCA1</strain>
    </source>
</reference>
<protein>
    <submittedName>
        <fullName evidence="2">Uncharacterized protein</fullName>
    </submittedName>
</protein>
<dbReference type="Proteomes" id="UP000010797">
    <property type="component" value="Chromosome"/>
</dbReference>
<evidence type="ECO:0000256" key="1">
    <source>
        <dbReference type="SAM" id="Phobius"/>
    </source>
</evidence>
<dbReference type="AlphaFoldDB" id="L0FAX6"/>
<keyword evidence="3" id="KW-1185">Reference proteome</keyword>
<feature type="transmembrane region" description="Helical" evidence="1">
    <location>
        <begin position="16"/>
        <end position="34"/>
    </location>
</feature>
<dbReference type="HOGENOM" id="CLU_2842586_0_0_9"/>
<evidence type="ECO:0000313" key="3">
    <source>
        <dbReference type="Proteomes" id="UP000010797"/>
    </source>
</evidence>
<keyword evidence="1" id="KW-0812">Transmembrane</keyword>
<sequence length="65" mass="7118">MIELFGGGIVLDSIDLITYAVVGILAIFVFSLIIKKVFKLALIFIIITIIAYYNVPDLIASIAFP</sequence>